<dbReference type="RefSeq" id="WP_129341803.1">
    <property type="nucleotide sequence ID" value="NZ_JACIDD010000002.1"/>
</dbReference>
<comment type="caution">
    <text evidence="1">The sequence shown here is derived from an EMBL/GenBank/DDBJ whole genome shotgun (WGS) entry which is preliminary data.</text>
</comment>
<sequence length="91" mass="9879">MAPHETNAEAAATLSLGALSWVLADSERARRFLDVTGITPDVLRARADTPAFLAAVIGYLENHEPDLIACAETLQVGPEELTRARRVLERP</sequence>
<evidence type="ECO:0000313" key="2">
    <source>
        <dbReference type="Proteomes" id="UP000292347"/>
    </source>
</evidence>
<dbReference type="Proteomes" id="UP000292347">
    <property type="component" value="Unassembled WGS sequence"/>
</dbReference>
<protein>
    <submittedName>
        <fullName evidence="1">DUF3572 family protein</fullName>
    </submittedName>
</protein>
<dbReference type="OrthoDB" id="7356934at2"/>
<proteinExistence type="predicted"/>
<keyword evidence="2" id="KW-1185">Reference proteome</keyword>
<dbReference type="EMBL" id="SDPT01000002">
    <property type="protein sequence ID" value="RXZ31557.1"/>
    <property type="molecule type" value="Genomic_DNA"/>
</dbReference>
<dbReference type="InterPro" id="IPR021955">
    <property type="entry name" value="DUF3572"/>
</dbReference>
<dbReference type="Pfam" id="PF12096">
    <property type="entry name" value="DUF3572"/>
    <property type="match status" value="1"/>
</dbReference>
<dbReference type="AlphaFoldDB" id="A0A4Q2IST3"/>
<accession>A0A4Q2IST3</accession>
<gene>
    <name evidence="1" type="ORF">EO081_09965</name>
</gene>
<organism evidence="1 2">
    <name type="scientific">Sphingomonas desiccabilis</name>
    <dbReference type="NCBI Taxonomy" id="429134"/>
    <lineage>
        <taxon>Bacteria</taxon>
        <taxon>Pseudomonadati</taxon>
        <taxon>Pseudomonadota</taxon>
        <taxon>Alphaproteobacteria</taxon>
        <taxon>Sphingomonadales</taxon>
        <taxon>Sphingomonadaceae</taxon>
        <taxon>Sphingomonas</taxon>
    </lineage>
</organism>
<name>A0A4Q2IST3_9SPHN</name>
<evidence type="ECO:0000313" key="1">
    <source>
        <dbReference type="EMBL" id="RXZ31557.1"/>
    </source>
</evidence>
<reference evidence="1 2" key="1">
    <citation type="submission" date="2019-01" db="EMBL/GenBank/DDBJ databases">
        <title>Sphingomonas mucosissima sp. nov. and Sphingomonas desiccabilis sp. nov., from biological soil crusts in the Colorado Plateau, USA.</title>
        <authorList>
            <person name="Zhu D."/>
        </authorList>
    </citation>
    <scope>NUCLEOTIDE SEQUENCE [LARGE SCALE GENOMIC DNA]</scope>
    <source>
        <strain evidence="1 2">CP1D</strain>
    </source>
</reference>